<keyword evidence="2" id="KW-0479">Metal-binding</keyword>
<dbReference type="SUPFAM" id="SSF55326">
    <property type="entry name" value="PurM N-terminal domain-like"/>
    <property type="match status" value="1"/>
</dbReference>
<dbReference type="PIRSF" id="PIRSF005303">
    <property type="entry name" value="Thiam_monoph_kin"/>
    <property type="match status" value="1"/>
</dbReference>
<gene>
    <name evidence="2" type="primary">thiL</name>
    <name evidence="5" type="ORF">ADH67_08080</name>
</gene>
<comment type="pathway">
    <text evidence="2">Cofactor biosynthesis; thiamine diphosphate biosynthesis; thiamine diphosphate from thiamine phosphate: step 1/1.</text>
</comment>
<organism evidence="5 6">
    <name type="scientific">Turicimonas muris</name>
    <dbReference type="NCBI Taxonomy" id="1796652"/>
    <lineage>
        <taxon>Bacteria</taxon>
        <taxon>Pseudomonadati</taxon>
        <taxon>Pseudomonadota</taxon>
        <taxon>Betaproteobacteria</taxon>
        <taxon>Burkholderiales</taxon>
        <taxon>Sutterellaceae</taxon>
        <taxon>Turicimonas</taxon>
    </lineage>
</organism>
<evidence type="ECO:0000259" key="3">
    <source>
        <dbReference type="Pfam" id="PF00586"/>
    </source>
</evidence>
<comment type="caution">
    <text evidence="5">The sequence shown here is derived from an EMBL/GenBank/DDBJ whole genome shotgun (WGS) entry which is preliminary data.</text>
</comment>
<feature type="binding site" evidence="2">
    <location>
        <position position="91"/>
    </location>
    <ligand>
        <name>Mg(2+)</name>
        <dbReference type="ChEBI" id="CHEBI:18420"/>
        <label>2</label>
    </ligand>
</feature>
<dbReference type="Proteomes" id="UP000214610">
    <property type="component" value="Unassembled WGS sequence"/>
</dbReference>
<feature type="binding site" evidence="2">
    <location>
        <position position="170"/>
    </location>
    <ligand>
        <name>ATP</name>
        <dbReference type="ChEBI" id="CHEBI:30616"/>
    </ligand>
</feature>
<dbReference type="PANTHER" id="PTHR30270:SF0">
    <property type="entry name" value="THIAMINE-MONOPHOSPHATE KINASE"/>
    <property type="match status" value="1"/>
</dbReference>
<feature type="binding site" evidence="2">
    <location>
        <position position="91"/>
    </location>
    <ligand>
        <name>Mg(2+)</name>
        <dbReference type="ChEBI" id="CHEBI:18420"/>
        <label>3</label>
    </ligand>
</feature>
<evidence type="ECO:0000256" key="1">
    <source>
        <dbReference type="ARBA" id="ARBA00022977"/>
    </source>
</evidence>
<feature type="binding site" evidence="2">
    <location>
        <position position="63"/>
    </location>
    <ligand>
        <name>Mg(2+)</name>
        <dbReference type="ChEBI" id="CHEBI:18420"/>
        <label>1</label>
    </ligand>
</feature>
<dbReference type="InterPro" id="IPR016188">
    <property type="entry name" value="PurM-like_N"/>
</dbReference>
<keyword evidence="6" id="KW-1185">Reference proteome</keyword>
<evidence type="ECO:0000259" key="4">
    <source>
        <dbReference type="Pfam" id="PF02769"/>
    </source>
</evidence>
<comment type="miscellaneous">
    <text evidence="2">Reaction mechanism of ThiL seems to utilize a direct, inline transfer of the gamma-phosphate of ATP to TMP rather than a phosphorylated enzyme intermediate.</text>
</comment>
<dbReference type="NCBIfam" id="TIGR01379">
    <property type="entry name" value="thiL"/>
    <property type="match status" value="1"/>
</dbReference>
<comment type="catalytic activity">
    <reaction evidence="2">
        <text>thiamine phosphate + ATP = thiamine diphosphate + ADP</text>
        <dbReference type="Rhea" id="RHEA:15913"/>
        <dbReference type="ChEBI" id="CHEBI:30616"/>
        <dbReference type="ChEBI" id="CHEBI:37575"/>
        <dbReference type="ChEBI" id="CHEBI:58937"/>
        <dbReference type="ChEBI" id="CHEBI:456216"/>
        <dbReference type="EC" id="2.7.4.16"/>
    </reaction>
</comment>
<dbReference type="UniPathway" id="UPA00060">
    <property type="reaction ID" value="UER00142"/>
</dbReference>
<keyword evidence="1 2" id="KW-0784">Thiamine biosynthesis</keyword>
<comment type="function">
    <text evidence="2">Catalyzes the ATP-dependent phosphorylation of thiamine-monophosphate (TMP) to form thiamine-pyrophosphate (TPP), the active form of vitamin B1.</text>
</comment>
<keyword evidence="2" id="KW-0808">Transferase</keyword>
<keyword evidence="2 5" id="KW-0418">Kinase</keyword>
<feature type="binding site" evidence="2">
    <location>
        <position position="47"/>
    </location>
    <ligand>
        <name>Mg(2+)</name>
        <dbReference type="ChEBI" id="CHEBI:18420"/>
        <label>4</label>
    </ligand>
</feature>
<feature type="binding site" evidence="2">
    <location>
        <position position="237"/>
    </location>
    <ligand>
        <name>ATP</name>
        <dbReference type="ChEBI" id="CHEBI:30616"/>
    </ligand>
</feature>
<dbReference type="Gene3D" id="3.90.650.10">
    <property type="entry name" value="PurM-like C-terminal domain"/>
    <property type="match status" value="1"/>
</dbReference>
<feature type="binding site" evidence="2">
    <location>
        <position position="235"/>
    </location>
    <ligand>
        <name>Mg(2+)</name>
        <dbReference type="ChEBI" id="CHEBI:18420"/>
        <label>3</label>
    </ligand>
</feature>
<feature type="binding site" evidence="2">
    <location>
        <position position="138"/>
    </location>
    <ligand>
        <name>Mg(2+)</name>
        <dbReference type="ChEBI" id="CHEBI:18420"/>
        <label>1</label>
    </ligand>
</feature>
<dbReference type="GO" id="GO:0000287">
    <property type="term" value="F:magnesium ion binding"/>
    <property type="evidence" value="ECO:0007669"/>
    <property type="project" value="UniProtKB-UniRule"/>
</dbReference>
<evidence type="ECO:0000256" key="2">
    <source>
        <dbReference type="HAMAP-Rule" id="MF_02128"/>
    </source>
</evidence>
<dbReference type="Gene3D" id="3.30.1330.10">
    <property type="entry name" value="PurM-like, N-terminal domain"/>
    <property type="match status" value="1"/>
</dbReference>
<dbReference type="SUPFAM" id="SSF56042">
    <property type="entry name" value="PurM C-terminal domain-like"/>
    <property type="match status" value="1"/>
</dbReference>
<keyword evidence="2" id="KW-0460">Magnesium</keyword>
<dbReference type="InterPro" id="IPR006283">
    <property type="entry name" value="ThiL-like"/>
</dbReference>
<dbReference type="InterPro" id="IPR036676">
    <property type="entry name" value="PurM-like_C_sf"/>
</dbReference>
<feature type="binding site" evidence="2">
    <location>
        <position position="63"/>
    </location>
    <ligand>
        <name>Mg(2+)</name>
        <dbReference type="ChEBI" id="CHEBI:18420"/>
        <label>2</label>
    </ligand>
</feature>
<dbReference type="GO" id="GO:0009229">
    <property type="term" value="P:thiamine diphosphate biosynthetic process"/>
    <property type="evidence" value="ECO:0007669"/>
    <property type="project" value="UniProtKB-UniRule"/>
</dbReference>
<feature type="binding site" evidence="2">
    <location>
        <position position="91"/>
    </location>
    <ligand>
        <name>Mg(2+)</name>
        <dbReference type="ChEBI" id="CHEBI:18420"/>
        <label>4</label>
    </ligand>
</feature>
<dbReference type="Pfam" id="PF00586">
    <property type="entry name" value="AIRS"/>
    <property type="match status" value="1"/>
</dbReference>
<proteinExistence type="inferred from homology"/>
<dbReference type="GeneID" id="78362759"/>
<dbReference type="PANTHER" id="PTHR30270">
    <property type="entry name" value="THIAMINE-MONOPHOSPHATE KINASE"/>
    <property type="match status" value="1"/>
</dbReference>
<dbReference type="GO" id="GO:0009228">
    <property type="term" value="P:thiamine biosynthetic process"/>
    <property type="evidence" value="ECO:0007669"/>
    <property type="project" value="UniProtKB-KW"/>
</dbReference>
<dbReference type="Pfam" id="PF02769">
    <property type="entry name" value="AIRS_C"/>
    <property type="match status" value="1"/>
</dbReference>
<protein>
    <recommendedName>
        <fullName evidence="2">Thiamine-monophosphate kinase</fullName>
        <shortName evidence="2">TMP kinase</shortName>
        <shortName evidence="2">Thiamine-phosphate kinase</shortName>
        <ecNumber evidence="2">2.7.4.16</ecNumber>
    </recommendedName>
</protein>
<feature type="binding site" evidence="2">
    <location>
        <position position="238"/>
    </location>
    <ligand>
        <name>Mg(2+)</name>
        <dbReference type="ChEBI" id="CHEBI:18420"/>
        <label>5</label>
    </ligand>
</feature>
<reference evidence="6" key="1">
    <citation type="submission" date="2017-05" db="EMBL/GenBank/DDBJ databases">
        <title>Improved OligoMM genomes.</title>
        <authorList>
            <person name="Garzetti D."/>
        </authorList>
    </citation>
    <scope>NUCLEOTIDE SEQUENCE [LARGE SCALE GENOMIC DNA]</scope>
    <source>
        <strain evidence="6">YL45</strain>
    </source>
</reference>
<dbReference type="EMBL" id="NHMP01000004">
    <property type="protein sequence ID" value="OXE47727.1"/>
    <property type="molecule type" value="Genomic_DNA"/>
</dbReference>
<feature type="binding site" evidence="2">
    <location>
        <position position="285"/>
    </location>
    <ligand>
        <name>substrate</name>
    </ligand>
</feature>
<feature type="binding site" evidence="2">
    <location>
        <position position="70"/>
    </location>
    <ligand>
        <name>substrate</name>
    </ligand>
</feature>
<feature type="domain" description="PurM-like N-terminal" evidence="3">
    <location>
        <begin position="45"/>
        <end position="162"/>
    </location>
</feature>
<evidence type="ECO:0000313" key="6">
    <source>
        <dbReference type="Proteomes" id="UP000214610"/>
    </source>
</evidence>
<evidence type="ECO:0000313" key="5">
    <source>
        <dbReference type="EMBL" id="OXE47727.1"/>
    </source>
</evidence>
<feature type="binding site" evidence="2">
    <location>
        <position position="341"/>
    </location>
    <ligand>
        <name>substrate</name>
    </ligand>
</feature>
<feature type="binding site" evidence="2">
    <location>
        <begin position="137"/>
        <end position="138"/>
    </location>
    <ligand>
        <name>ATP</name>
        <dbReference type="ChEBI" id="CHEBI:30616"/>
    </ligand>
</feature>
<dbReference type="AlphaFoldDB" id="A0A227KIU3"/>
<dbReference type="InterPro" id="IPR010918">
    <property type="entry name" value="PurM-like_C_dom"/>
</dbReference>
<comment type="similarity">
    <text evidence="2">Belongs to the thiamine-monophosphate kinase family.</text>
</comment>
<dbReference type="GO" id="GO:0005524">
    <property type="term" value="F:ATP binding"/>
    <property type="evidence" value="ECO:0007669"/>
    <property type="project" value="UniProtKB-UniRule"/>
</dbReference>
<feature type="domain" description="PurM-like C-terminal" evidence="4">
    <location>
        <begin position="174"/>
        <end position="320"/>
    </location>
</feature>
<keyword evidence="2" id="KW-0067">ATP-binding</keyword>
<dbReference type="InterPro" id="IPR036921">
    <property type="entry name" value="PurM-like_N_sf"/>
</dbReference>
<feature type="binding site" evidence="2">
    <location>
        <position position="61"/>
    </location>
    <ligand>
        <name>Mg(2+)</name>
        <dbReference type="ChEBI" id="CHEBI:18420"/>
        <label>4</label>
    </ligand>
</feature>
<sequence>MPADADDSPCSISEGQGSLDEFSLIKRFFVRPEIGAGAWPSSSIGDDCAILTIGAVKIAVTADMMALGTHFLDDADPYTVGKKALAVNLSDLAAAGASPKAFFLSIALPEADPVWLKGFSEGLFEAAERFHCPLRGGDTTKAASVNGLPGKTCISICAMGEVEGDSYMTRGGAKPGDDIWVSGTPGDAYAALGSIWGQFEVPVNDFSYFKARMDTPTPRVELGQKLKSVATACCDISDGLVGDLGHILERSKVSAILYWKDFPRSEQMKRLPEKVQRRCVLSGGDDYELLFTAPKNKRAQIENLNEGGAVKVTRIGEIAPAAEPLKVLDQDGKSIELSKSFNHFA</sequence>
<dbReference type="CDD" id="cd02194">
    <property type="entry name" value="ThiL"/>
    <property type="match status" value="1"/>
</dbReference>
<comment type="caution">
    <text evidence="2">Lacks conserved residue(s) required for the propagation of feature annotation.</text>
</comment>
<dbReference type="RefSeq" id="WP_066595236.1">
    <property type="nucleotide sequence ID" value="NZ_CAJTBZ010000002.1"/>
</dbReference>
<dbReference type="EC" id="2.7.4.16" evidence="2"/>
<dbReference type="HAMAP" id="MF_02128">
    <property type="entry name" value="TMP_kinase"/>
    <property type="match status" value="1"/>
</dbReference>
<keyword evidence="2" id="KW-0547">Nucleotide-binding</keyword>
<accession>A0A227KIU3</accession>
<dbReference type="GO" id="GO:0009030">
    <property type="term" value="F:thiamine-phosphate kinase activity"/>
    <property type="evidence" value="ECO:0007669"/>
    <property type="project" value="UniProtKB-UniRule"/>
</dbReference>
<name>A0A227KIU3_9BURK</name>
<feature type="binding site" evidence="2">
    <location>
        <position position="47"/>
    </location>
    <ligand>
        <name>Mg(2+)</name>
        <dbReference type="ChEBI" id="CHEBI:18420"/>
        <label>3</label>
    </ligand>
</feature>